<dbReference type="EMBL" id="CAJOBZ010000042">
    <property type="protein sequence ID" value="CAF4907317.1"/>
    <property type="molecule type" value="Genomic_DNA"/>
</dbReference>
<reference evidence="2" key="1">
    <citation type="submission" date="2021-02" db="EMBL/GenBank/DDBJ databases">
        <authorList>
            <person name="Steward A R."/>
        </authorList>
    </citation>
    <scope>NUCLEOTIDE SEQUENCE</scope>
</reference>
<gene>
    <name evidence="2" type="ORF">PMACD_LOCUS11814</name>
</gene>
<protein>
    <submittedName>
        <fullName evidence="2">Uncharacterized protein</fullName>
    </submittedName>
</protein>
<evidence type="ECO:0000256" key="1">
    <source>
        <dbReference type="SAM" id="MobiDB-lite"/>
    </source>
</evidence>
<keyword evidence="3" id="KW-1185">Reference proteome</keyword>
<feature type="compositionally biased region" description="Basic and acidic residues" evidence="1">
    <location>
        <begin position="62"/>
        <end position="71"/>
    </location>
</feature>
<accession>A0A821VFM9</accession>
<feature type="region of interest" description="Disordered" evidence="1">
    <location>
        <begin position="62"/>
        <end position="88"/>
    </location>
</feature>
<name>A0A821VFM9_9NEOP</name>
<dbReference type="AlphaFoldDB" id="A0A821VFM9"/>
<dbReference type="Proteomes" id="UP000663880">
    <property type="component" value="Unassembled WGS sequence"/>
</dbReference>
<proteinExistence type="predicted"/>
<organism evidence="2 3">
    <name type="scientific">Pieris macdunnoughi</name>
    <dbReference type="NCBI Taxonomy" id="345717"/>
    <lineage>
        <taxon>Eukaryota</taxon>
        <taxon>Metazoa</taxon>
        <taxon>Ecdysozoa</taxon>
        <taxon>Arthropoda</taxon>
        <taxon>Hexapoda</taxon>
        <taxon>Insecta</taxon>
        <taxon>Pterygota</taxon>
        <taxon>Neoptera</taxon>
        <taxon>Endopterygota</taxon>
        <taxon>Lepidoptera</taxon>
        <taxon>Glossata</taxon>
        <taxon>Ditrysia</taxon>
        <taxon>Papilionoidea</taxon>
        <taxon>Pieridae</taxon>
        <taxon>Pierinae</taxon>
        <taxon>Pieris</taxon>
    </lineage>
</organism>
<feature type="compositionally biased region" description="Polar residues" evidence="1">
    <location>
        <begin position="79"/>
        <end position="88"/>
    </location>
</feature>
<comment type="caution">
    <text evidence="2">The sequence shown here is derived from an EMBL/GenBank/DDBJ whole genome shotgun (WGS) entry which is preliminary data.</text>
</comment>
<evidence type="ECO:0000313" key="3">
    <source>
        <dbReference type="Proteomes" id="UP000663880"/>
    </source>
</evidence>
<evidence type="ECO:0000313" key="2">
    <source>
        <dbReference type="EMBL" id="CAF4907317.1"/>
    </source>
</evidence>
<sequence length="88" mass="9851">MFKAIFQMNSIERVRRYLGLNSLQVPLPTKKARRRRNGKTRHVLVDMDDPITIAKNKLSELKSDSGKKLASPEKASLTPDLTSSPSGD</sequence>